<keyword evidence="3" id="KW-1185">Reference proteome</keyword>
<gene>
    <name evidence="2" type="ORF">B9Z19DRAFT_1131806</name>
</gene>
<evidence type="ECO:0000256" key="1">
    <source>
        <dbReference type="SAM" id="Phobius"/>
    </source>
</evidence>
<dbReference type="EMBL" id="NESQ01000246">
    <property type="protein sequence ID" value="PUU75191.1"/>
    <property type="molecule type" value="Genomic_DNA"/>
</dbReference>
<organism evidence="2 3">
    <name type="scientific">Tuber borchii</name>
    <name type="common">White truffle</name>
    <dbReference type="NCBI Taxonomy" id="42251"/>
    <lineage>
        <taxon>Eukaryota</taxon>
        <taxon>Fungi</taxon>
        <taxon>Dikarya</taxon>
        <taxon>Ascomycota</taxon>
        <taxon>Pezizomycotina</taxon>
        <taxon>Pezizomycetes</taxon>
        <taxon>Pezizales</taxon>
        <taxon>Tuberaceae</taxon>
        <taxon>Tuber</taxon>
    </lineage>
</organism>
<feature type="transmembrane region" description="Helical" evidence="1">
    <location>
        <begin position="101"/>
        <end position="123"/>
    </location>
</feature>
<proteinExistence type="predicted"/>
<feature type="transmembrane region" description="Helical" evidence="1">
    <location>
        <begin position="144"/>
        <end position="166"/>
    </location>
</feature>
<keyword evidence="1" id="KW-1133">Transmembrane helix</keyword>
<reference evidence="2 3" key="1">
    <citation type="submission" date="2017-04" db="EMBL/GenBank/DDBJ databases">
        <title>Draft genome sequence of Tuber borchii Vittad., a whitish edible truffle.</title>
        <authorList>
            <consortium name="DOE Joint Genome Institute"/>
            <person name="Murat C."/>
            <person name="Kuo A."/>
            <person name="Barry K.W."/>
            <person name="Clum A."/>
            <person name="Dockter R.B."/>
            <person name="Fauchery L."/>
            <person name="Iotti M."/>
            <person name="Kohler A."/>
            <person name="Labutti K."/>
            <person name="Lindquist E.A."/>
            <person name="Lipzen A."/>
            <person name="Ohm R.A."/>
            <person name="Wang M."/>
            <person name="Grigoriev I.V."/>
            <person name="Zambonelli A."/>
            <person name="Martin F.M."/>
        </authorList>
    </citation>
    <scope>NUCLEOTIDE SEQUENCE [LARGE SCALE GENOMIC DNA]</scope>
    <source>
        <strain evidence="2 3">Tbo3840</strain>
    </source>
</reference>
<comment type="caution">
    <text evidence="2">The sequence shown here is derived from an EMBL/GenBank/DDBJ whole genome shotgun (WGS) entry which is preliminary data.</text>
</comment>
<feature type="transmembrane region" description="Helical" evidence="1">
    <location>
        <begin position="257"/>
        <end position="274"/>
    </location>
</feature>
<feature type="transmembrane region" description="Helical" evidence="1">
    <location>
        <begin position="295"/>
        <end position="316"/>
    </location>
</feature>
<keyword evidence="1" id="KW-0812">Transmembrane</keyword>
<sequence>MSLFDTLHLLYQIYHRYRNTGDGNGRIRRIHIATRGVVEMRLHRHRTEEQDDAGSPQGGPQTATLLCRFERCAYNTPIRHQFSAVLILQYVKLCGYHGIPVSFSLATGYFASWIIMEVILLIGEGRTAMEPSRAALPEIEPPAVAGRGVFFAQSIAILVSVSILLLRAQNEFKFVHGETVPSFDLRFAVFLIISFSLMYWVDSMPLFVGISLMSGFYVSGHKNSRKVSDRIGLFMAITYIFIITTVFYSSWIVGAAHLPFVSYITYFYASPLFCRGEEGTERRKGCRGMARLEPVLIFGSSALTYAGGLLFFYVFVFKPEGTWMAGWTESFP</sequence>
<protein>
    <submittedName>
        <fullName evidence="2">Uncharacterized protein</fullName>
    </submittedName>
</protein>
<dbReference type="Proteomes" id="UP000244722">
    <property type="component" value="Unassembled WGS sequence"/>
</dbReference>
<dbReference type="AlphaFoldDB" id="A0A2T6ZI77"/>
<dbReference type="OrthoDB" id="5380385at2759"/>
<accession>A0A2T6ZI77</accession>
<evidence type="ECO:0000313" key="3">
    <source>
        <dbReference type="Proteomes" id="UP000244722"/>
    </source>
</evidence>
<feature type="transmembrane region" description="Helical" evidence="1">
    <location>
        <begin position="231"/>
        <end position="251"/>
    </location>
</feature>
<name>A0A2T6ZI77_TUBBO</name>
<evidence type="ECO:0000313" key="2">
    <source>
        <dbReference type="EMBL" id="PUU75191.1"/>
    </source>
</evidence>
<feature type="transmembrane region" description="Helical" evidence="1">
    <location>
        <begin position="186"/>
        <end position="219"/>
    </location>
</feature>
<keyword evidence="1" id="KW-0472">Membrane</keyword>